<dbReference type="InterPro" id="IPR009057">
    <property type="entry name" value="Homeodomain-like_sf"/>
</dbReference>
<accession>A0A930VH79</accession>
<keyword evidence="3" id="KW-0804">Transcription</keyword>
<evidence type="ECO:0000256" key="2">
    <source>
        <dbReference type="ARBA" id="ARBA00023125"/>
    </source>
</evidence>
<name>A0A930VH79_9ACTN</name>
<evidence type="ECO:0000256" key="4">
    <source>
        <dbReference type="PROSITE-ProRule" id="PRU00335"/>
    </source>
</evidence>
<organism evidence="6 7">
    <name type="scientific">Nocardioides agariphilus</name>
    <dbReference type="NCBI Taxonomy" id="433664"/>
    <lineage>
        <taxon>Bacteria</taxon>
        <taxon>Bacillati</taxon>
        <taxon>Actinomycetota</taxon>
        <taxon>Actinomycetes</taxon>
        <taxon>Propionibacteriales</taxon>
        <taxon>Nocardioidaceae</taxon>
        <taxon>Nocardioides</taxon>
    </lineage>
</organism>
<evidence type="ECO:0000313" key="7">
    <source>
        <dbReference type="Proteomes" id="UP000660668"/>
    </source>
</evidence>
<dbReference type="Pfam" id="PF16925">
    <property type="entry name" value="TetR_C_13"/>
    <property type="match status" value="1"/>
</dbReference>
<dbReference type="EMBL" id="JADKPO010000007">
    <property type="protein sequence ID" value="MBF4767499.1"/>
    <property type="molecule type" value="Genomic_DNA"/>
</dbReference>
<feature type="DNA-binding region" description="H-T-H motif" evidence="4">
    <location>
        <begin position="28"/>
        <end position="47"/>
    </location>
</feature>
<dbReference type="AlphaFoldDB" id="A0A930VH79"/>
<feature type="domain" description="HTH tetR-type" evidence="5">
    <location>
        <begin position="5"/>
        <end position="65"/>
    </location>
</feature>
<gene>
    <name evidence="6" type="ORF">ISU10_06930</name>
</gene>
<protein>
    <submittedName>
        <fullName evidence="6">TetR/AcrR family transcriptional regulator</fullName>
    </submittedName>
</protein>
<dbReference type="Gene3D" id="1.10.357.10">
    <property type="entry name" value="Tetracycline Repressor, domain 2"/>
    <property type="match status" value="1"/>
</dbReference>
<dbReference type="RefSeq" id="WP_194695650.1">
    <property type="nucleotide sequence ID" value="NZ_JADKPO010000007.1"/>
</dbReference>
<reference evidence="6" key="1">
    <citation type="submission" date="2020-11" db="EMBL/GenBank/DDBJ databases">
        <title>Nocardioides cynanchi sp. nov., isolated from soil of rhizosphere of Cynanchum wilfordii.</title>
        <authorList>
            <person name="Lee J.-S."/>
            <person name="Suh M.K."/>
            <person name="Kim J.-S."/>
        </authorList>
    </citation>
    <scope>NUCLEOTIDE SEQUENCE</scope>
    <source>
        <strain evidence="6">KCTC 19276</strain>
    </source>
</reference>
<dbReference type="Proteomes" id="UP000660668">
    <property type="component" value="Unassembled WGS sequence"/>
</dbReference>
<dbReference type="Gene3D" id="1.10.10.60">
    <property type="entry name" value="Homeodomain-like"/>
    <property type="match status" value="1"/>
</dbReference>
<keyword evidence="1" id="KW-0805">Transcription regulation</keyword>
<dbReference type="SUPFAM" id="SSF46689">
    <property type="entry name" value="Homeodomain-like"/>
    <property type="match status" value="1"/>
</dbReference>
<evidence type="ECO:0000256" key="1">
    <source>
        <dbReference type="ARBA" id="ARBA00023015"/>
    </source>
</evidence>
<dbReference type="PROSITE" id="PS50977">
    <property type="entry name" value="HTH_TETR_2"/>
    <property type="match status" value="1"/>
</dbReference>
<evidence type="ECO:0000313" key="6">
    <source>
        <dbReference type="EMBL" id="MBF4767499.1"/>
    </source>
</evidence>
<comment type="caution">
    <text evidence="6">The sequence shown here is derived from an EMBL/GenBank/DDBJ whole genome shotgun (WGS) entry which is preliminary data.</text>
</comment>
<sequence>MSKGQATKASILHEALQVASTVGFEALSIGQLAERTEMSKSGLFAHFRSKEQLQLQALDHAAAWFTDAVVRPTLKASRGEPRVRELFERWLVWETEVFPGGCVFIAGSNEYDDQPGLMHDSVVNHQRDWAEFITTVAGTAVSEGHFRPDLDTGQFTFLLQGLMLGYHHAARLLRDPRAVDRTRSAFEQLLASSR</sequence>
<keyword evidence="7" id="KW-1185">Reference proteome</keyword>
<dbReference type="GO" id="GO:0003677">
    <property type="term" value="F:DNA binding"/>
    <property type="evidence" value="ECO:0007669"/>
    <property type="project" value="UniProtKB-UniRule"/>
</dbReference>
<evidence type="ECO:0000259" key="5">
    <source>
        <dbReference type="PROSITE" id="PS50977"/>
    </source>
</evidence>
<keyword evidence="2 4" id="KW-0238">DNA-binding</keyword>
<evidence type="ECO:0000256" key="3">
    <source>
        <dbReference type="ARBA" id="ARBA00023163"/>
    </source>
</evidence>
<dbReference type="Pfam" id="PF00440">
    <property type="entry name" value="TetR_N"/>
    <property type="match status" value="1"/>
</dbReference>
<proteinExistence type="predicted"/>
<dbReference type="SUPFAM" id="SSF48498">
    <property type="entry name" value="Tetracyclin repressor-like, C-terminal domain"/>
    <property type="match status" value="1"/>
</dbReference>
<dbReference type="InterPro" id="IPR036271">
    <property type="entry name" value="Tet_transcr_reg_TetR-rel_C_sf"/>
</dbReference>
<dbReference type="PANTHER" id="PTHR47506">
    <property type="entry name" value="TRANSCRIPTIONAL REGULATORY PROTEIN"/>
    <property type="match status" value="1"/>
</dbReference>
<dbReference type="InterPro" id="IPR001647">
    <property type="entry name" value="HTH_TetR"/>
</dbReference>
<dbReference type="InterPro" id="IPR011075">
    <property type="entry name" value="TetR_C"/>
</dbReference>
<dbReference type="PANTHER" id="PTHR47506:SF6">
    <property type="entry name" value="HTH-TYPE TRANSCRIPTIONAL REPRESSOR NEMR"/>
    <property type="match status" value="1"/>
</dbReference>